<dbReference type="Proteomes" id="UP000295008">
    <property type="component" value="Unassembled WGS sequence"/>
</dbReference>
<comment type="caution">
    <text evidence="1">The sequence shown here is derived from an EMBL/GenBank/DDBJ whole genome shotgun (WGS) entry which is preliminary data.</text>
</comment>
<dbReference type="EMBL" id="SLUN01000022">
    <property type="protein sequence ID" value="TCL62951.1"/>
    <property type="molecule type" value="Genomic_DNA"/>
</dbReference>
<organism evidence="1 2">
    <name type="scientific">Hydrogenispora ethanolica</name>
    <dbReference type="NCBI Taxonomy" id="1082276"/>
    <lineage>
        <taxon>Bacteria</taxon>
        <taxon>Bacillati</taxon>
        <taxon>Bacillota</taxon>
        <taxon>Hydrogenispora</taxon>
    </lineage>
</organism>
<keyword evidence="2" id="KW-1185">Reference proteome</keyword>
<dbReference type="NCBIfam" id="NF047593">
    <property type="entry name" value="IS66_ISAeme5_TnpA"/>
    <property type="match status" value="1"/>
</dbReference>
<protein>
    <recommendedName>
        <fullName evidence="3">Transposase</fullName>
    </recommendedName>
</protein>
<accession>A0A4R1RB09</accession>
<evidence type="ECO:0000313" key="2">
    <source>
        <dbReference type="Proteomes" id="UP000295008"/>
    </source>
</evidence>
<sequence>MIRTETQKIVTQMRLSGWSEAVKERLASGQTVTEFCEAKGISQTTYYYRQKKVREAACAELMRVQNHEGKIVPNGWVRLADSEPETVAASALTIEVRGFHLAVNRETDMELLAKVCRMMKSL</sequence>
<name>A0A4R1RB09_HYDET</name>
<reference evidence="1 2" key="1">
    <citation type="submission" date="2019-03" db="EMBL/GenBank/DDBJ databases">
        <title>Genomic Encyclopedia of Type Strains, Phase IV (KMG-IV): sequencing the most valuable type-strain genomes for metagenomic binning, comparative biology and taxonomic classification.</title>
        <authorList>
            <person name="Goeker M."/>
        </authorList>
    </citation>
    <scope>NUCLEOTIDE SEQUENCE [LARGE SCALE GENOMIC DNA]</scope>
    <source>
        <strain evidence="1 2">LX-B</strain>
    </source>
</reference>
<evidence type="ECO:0000313" key="1">
    <source>
        <dbReference type="EMBL" id="TCL62951.1"/>
    </source>
</evidence>
<evidence type="ECO:0008006" key="3">
    <source>
        <dbReference type="Google" id="ProtNLM"/>
    </source>
</evidence>
<dbReference type="RefSeq" id="WP_243662970.1">
    <property type="nucleotide sequence ID" value="NZ_SLUN01000022.1"/>
</dbReference>
<gene>
    <name evidence="1" type="ORF">EDC14_10222</name>
</gene>
<proteinExistence type="predicted"/>
<dbReference type="AlphaFoldDB" id="A0A4R1RB09"/>